<feature type="compositionally biased region" description="Basic residues" evidence="1">
    <location>
        <begin position="484"/>
        <end position="496"/>
    </location>
</feature>
<protein>
    <submittedName>
        <fullName evidence="2">Uncharacterized protein</fullName>
    </submittedName>
</protein>
<keyword evidence="3" id="KW-1185">Reference proteome</keyword>
<gene>
    <name evidence="2" type="ORF">HK414_10885</name>
</gene>
<evidence type="ECO:0000313" key="3">
    <source>
        <dbReference type="Proteomes" id="UP000500826"/>
    </source>
</evidence>
<sequence length="496" mass="55112">MRGHLGLGCRFDGGRFFGRRVRRRLGGFGYSGFRGRAFDSFRLRDLLAGRRVGRQSGCLGRRHRIGAFQRLRCFGRRAATALAAFGLGSHGLEQGFGLGDQFHAQLVGAPTLPAFHLAGGRQRGMRARFQLVVDQLAVLLQSIAQRRSHAGGGLAVALRDFLFELAERVGDGLDGLGAHFRIDRSLRRARRLLRRGFGRQAAGLAQFVGPHGHRRQRRRGVLRSRDGLRQRGLERLPHHLQLVARGFQQRREARIHAGPVRIVEQRLRLLLPLRDVGAQRFDGRLRVAPRLGGKHLDALRQQHRRFALHLHARLQVFDALDAVGQLHLHAGERLAAQGRARLGRIALPGHRVGDVQPGLRQQAARLLGPFGGDDFWPLARLISSSFSRSGRAAPLSRALSSRKTSCICSVPGWVAIHSRTRAVRSPRWARRRRRRSGHRATGCLGVWESSLAGNSCVGKENPQGGGKPILSPRLRRAGDDGRGRHFPPPKKARQRA</sequence>
<feature type="region of interest" description="Disordered" evidence="1">
    <location>
        <begin position="457"/>
        <end position="496"/>
    </location>
</feature>
<proteinExistence type="predicted"/>
<organism evidence="2 3">
    <name type="scientific">Ramlibacter terrae</name>
    <dbReference type="NCBI Taxonomy" id="2732511"/>
    <lineage>
        <taxon>Bacteria</taxon>
        <taxon>Pseudomonadati</taxon>
        <taxon>Pseudomonadota</taxon>
        <taxon>Betaproteobacteria</taxon>
        <taxon>Burkholderiales</taxon>
        <taxon>Comamonadaceae</taxon>
        <taxon>Ramlibacter</taxon>
    </lineage>
</organism>
<dbReference type="Proteomes" id="UP000500826">
    <property type="component" value="Chromosome"/>
</dbReference>
<dbReference type="EMBL" id="CP053418">
    <property type="protein sequence ID" value="QJW84190.1"/>
    <property type="molecule type" value="Genomic_DNA"/>
</dbReference>
<name>A0ABX6P2A2_9BURK</name>
<evidence type="ECO:0000256" key="1">
    <source>
        <dbReference type="SAM" id="MobiDB-lite"/>
    </source>
</evidence>
<reference evidence="2 3" key="1">
    <citation type="submission" date="2020-05" db="EMBL/GenBank/DDBJ databases">
        <title>Ramlibacter rhizophilus sp. nov., isolated from rhizosphere soil of national flower Mugunghwa from South Korea.</title>
        <authorList>
            <person name="Zheng-Fei Y."/>
            <person name="Huan T."/>
        </authorList>
    </citation>
    <scope>NUCLEOTIDE SEQUENCE [LARGE SCALE GENOMIC DNA]</scope>
    <source>
        <strain evidence="2 3">H242</strain>
    </source>
</reference>
<evidence type="ECO:0000313" key="2">
    <source>
        <dbReference type="EMBL" id="QJW84190.1"/>
    </source>
</evidence>
<accession>A0ABX6P2A2</accession>